<dbReference type="OrthoDB" id="946181at2"/>
<sequence length="327" mass="35946">MSVLNNIILATLSILAITSCNLKPTETTTQEKEIIERSVDVEGNYVDTAYEKRAEGFDWVGISVQQLSDTVINIKVRSRADIKGPTCTLDAQASKTRTNVYRTMLEGKPVLLSFDDESVSIKSELVNDSTILNFYCSGGASLGGRYKKIKEDLDSTQVDRTSFIKNLKFNGISFSIRSKHDGDKEQLTITPTGLSIDNDIHSHDITGETVLDAQIGDMNKDGYPEVLVYTQSHGSGSYGSIIGYSVNKGKSLSQIYFPPTADNPKINKGYLGHDSFSLADGYLIQKFPVYQEGDTNANPTGKHRVIKYELTDGESTRVLVVSSVEEV</sequence>
<keyword evidence="2" id="KW-1185">Reference proteome</keyword>
<accession>A0A4R6W7B7</accession>
<gene>
    <name evidence="1" type="ORF">CLV99_4458</name>
</gene>
<dbReference type="InterPro" id="IPR031948">
    <property type="entry name" value="PliI"/>
</dbReference>
<organism evidence="1 2">
    <name type="scientific">Sphingobacterium yanglingense</name>
    <dbReference type="NCBI Taxonomy" id="1437280"/>
    <lineage>
        <taxon>Bacteria</taxon>
        <taxon>Pseudomonadati</taxon>
        <taxon>Bacteroidota</taxon>
        <taxon>Sphingobacteriia</taxon>
        <taxon>Sphingobacteriales</taxon>
        <taxon>Sphingobacteriaceae</taxon>
        <taxon>Sphingobacterium</taxon>
    </lineage>
</organism>
<evidence type="ECO:0000313" key="1">
    <source>
        <dbReference type="EMBL" id="TDQ73406.1"/>
    </source>
</evidence>
<dbReference type="Proteomes" id="UP000295292">
    <property type="component" value="Unassembled WGS sequence"/>
</dbReference>
<protein>
    <recommendedName>
        <fullName evidence="3">PliI/PliC-like inhibitor of I-type lysozyme</fullName>
    </recommendedName>
</protein>
<dbReference type="EMBL" id="SNYV01000019">
    <property type="protein sequence ID" value="TDQ73406.1"/>
    <property type="molecule type" value="Genomic_DNA"/>
</dbReference>
<dbReference type="Gene3D" id="2.40.128.460">
    <property type="entry name" value="Periplasmic lysozyme inhibitor of I-type lysozyme"/>
    <property type="match status" value="1"/>
</dbReference>
<name>A0A4R6W7B7_9SPHI</name>
<proteinExistence type="predicted"/>
<dbReference type="InterPro" id="IPR038643">
    <property type="entry name" value="PliI_sf"/>
</dbReference>
<comment type="caution">
    <text evidence="1">The sequence shown here is derived from an EMBL/GenBank/DDBJ whole genome shotgun (WGS) entry which is preliminary data.</text>
</comment>
<evidence type="ECO:0008006" key="3">
    <source>
        <dbReference type="Google" id="ProtNLM"/>
    </source>
</evidence>
<reference evidence="1 2" key="1">
    <citation type="submission" date="2019-03" db="EMBL/GenBank/DDBJ databases">
        <title>Genomic Encyclopedia of Archaeal and Bacterial Type Strains, Phase II (KMG-II): from individual species to whole genera.</title>
        <authorList>
            <person name="Goeker M."/>
        </authorList>
    </citation>
    <scope>NUCLEOTIDE SEQUENCE [LARGE SCALE GENOMIC DNA]</scope>
    <source>
        <strain evidence="1 2">DSM 28353</strain>
    </source>
</reference>
<dbReference type="RefSeq" id="WP_133586590.1">
    <property type="nucleotide sequence ID" value="NZ_SNYV01000019.1"/>
</dbReference>
<evidence type="ECO:0000313" key="2">
    <source>
        <dbReference type="Proteomes" id="UP000295292"/>
    </source>
</evidence>
<dbReference type="AlphaFoldDB" id="A0A4R6W7B7"/>
<dbReference type="CDD" id="cd09632">
    <property type="entry name" value="PliI_like"/>
    <property type="match status" value="1"/>
</dbReference>